<dbReference type="EMBL" id="MHST01000024">
    <property type="protein sequence ID" value="OHA48216.1"/>
    <property type="molecule type" value="Genomic_DNA"/>
</dbReference>
<dbReference type="GO" id="GO:0048038">
    <property type="term" value="F:quinone binding"/>
    <property type="evidence" value="ECO:0007669"/>
    <property type="project" value="UniProtKB-KW"/>
</dbReference>
<feature type="transmembrane region" description="Helical" evidence="10">
    <location>
        <begin position="87"/>
        <end position="107"/>
    </location>
</feature>
<evidence type="ECO:0000256" key="8">
    <source>
        <dbReference type="ARBA" id="ARBA00023157"/>
    </source>
</evidence>
<dbReference type="Pfam" id="PF07884">
    <property type="entry name" value="VKOR"/>
    <property type="match status" value="1"/>
</dbReference>
<accession>A0A1G2PIT3</accession>
<dbReference type="InterPro" id="IPR044698">
    <property type="entry name" value="VKOR/LTO1"/>
</dbReference>
<dbReference type="Proteomes" id="UP000178690">
    <property type="component" value="Unassembled WGS sequence"/>
</dbReference>
<keyword evidence="7 10" id="KW-0472">Membrane</keyword>
<evidence type="ECO:0000256" key="3">
    <source>
        <dbReference type="ARBA" id="ARBA00022692"/>
    </source>
</evidence>
<feature type="transmembrane region" description="Helical" evidence="10">
    <location>
        <begin position="51"/>
        <end position="75"/>
    </location>
</feature>
<keyword evidence="3 10" id="KW-0812">Transmembrane</keyword>
<keyword evidence="5 10" id="KW-1133">Transmembrane helix</keyword>
<sequence>MKIPNWLTLTFLAVSFLGFLDATYLTAQHYLGTIPPCVITTGCEAVLTSAYSVIFGIPVALFGSIYYLVLFLLAVFSLDMKREAIRFAAILTPVGFLASLYLVYLQLFVIEEICTYCAVSAAASTTLFILGLFMIRKSSKSKAALQNASSHERPGIRA</sequence>
<evidence type="ECO:0000256" key="9">
    <source>
        <dbReference type="ARBA" id="ARBA00023284"/>
    </source>
</evidence>
<dbReference type="Gene3D" id="1.20.1440.130">
    <property type="entry name" value="VKOR domain"/>
    <property type="match status" value="1"/>
</dbReference>
<name>A0A1G2PIT3_TERXR</name>
<proteinExistence type="inferred from homology"/>
<organism evidence="12 13">
    <name type="scientific">Terrybacteria sp. (strain RIFCSPHIGHO2_01_FULL_58_15)</name>
    <dbReference type="NCBI Taxonomy" id="1802363"/>
    <lineage>
        <taxon>Bacteria</taxon>
        <taxon>Candidatus Terryibacteriota</taxon>
    </lineage>
</organism>
<keyword evidence="4" id="KW-0874">Quinone</keyword>
<keyword evidence="8" id="KW-1015">Disulfide bond</keyword>
<comment type="caution">
    <text evidence="12">The sequence shown here is derived from an EMBL/GenBank/DDBJ whole genome shotgun (WGS) entry which is preliminary data.</text>
</comment>
<evidence type="ECO:0000256" key="6">
    <source>
        <dbReference type="ARBA" id="ARBA00023002"/>
    </source>
</evidence>
<dbReference type="InterPro" id="IPR012932">
    <property type="entry name" value="VKOR"/>
</dbReference>
<feature type="domain" description="Vitamin K epoxide reductase" evidence="11">
    <location>
        <begin position="4"/>
        <end position="135"/>
    </location>
</feature>
<comment type="similarity">
    <text evidence="2">Belongs to the VKOR family.</text>
</comment>
<evidence type="ECO:0000256" key="7">
    <source>
        <dbReference type="ARBA" id="ARBA00023136"/>
    </source>
</evidence>
<feature type="transmembrane region" description="Helical" evidence="10">
    <location>
        <begin position="113"/>
        <end position="135"/>
    </location>
</feature>
<evidence type="ECO:0000313" key="13">
    <source>
        <dbReference type="Proteomes" id="UP000178690"/>
    </source>
</evidence>
<comment type="subcellular location">
    <subcellularLocation>
        <location evidence="1">Membrane</location>
        <topology evidence="1">Multi-pass membrane protein</topology>
    </subcellularLocation>
</comment>
<evidence type="ECO:0000259" key="11">
    <source>
        <dbReference type="SMART" id="SM00756"/>
    </source>
</evidence>
<gene>
    <name evidence="12" type="ORF">A2682_02350</name>
</gene>
<keyword evidence="6" id="KW-0560">Oxidoreductase</keyword>
<evidence type="ECO:0000256" key="5">
    <source>
        <dbReference type="ARBA" id="ARBA00022989"/>
    </source>
</evidence>
<dbReference type="AlphaFoldDB" id="A0A1G2PIT3"/>
<evidence type="ECO:0000313" key="12">
    <source>
        <dbReference type="EMBL" id="OHA48216.1"/>
    </source>
</evidence>
<dbReference type="STRING" id="1802363.A2682_02350"/>
<dbReference type="GO" id="GO:0016020">
    <property type="term" value="C:membrane"/>
    <property type="evidence" value="ECO:0007669"/>
    <property type="project" value="UniProtKB-SubCell"/>
</dbReference>
<dbReference type="GO" id="GO:0016491">
    <property type="term" value="F:oxidoreductase activity"/>
    <property type="evidence" value="ECO:0007669"/>
    <property type="project" value="UniProtKB-KW"/>
</dbReference>
<dbReference type="CDD" id="cd12916">
    <property type="entry name" value="VKOR_1"/>
    <property type="match status" value="1"/>
</dbReference>
<dbReference type="InterPro" id="IPR038354">
    <property type="entry name" value="VKOR_sf"/>
</dbReference>
<protein>
    <recommendedName>
        <fullName evidence="11">Vitamin K epoxide reductase domain-containing protein</fullName>
    </recommendedName>
</protein>
<keyword evidence="9" id="KW-0676">Redox-active center</keyword>
<reference evidence="12 13" key="1">
    <citation type="journal article" date="2016" name="Nat. Commun.">
        <title>Thousands of microbial genomes shed light on interconnected biogeochemical processes in an aquifer system.</title>
        <authorList>
            <person name="Anantharaman K."/>
            <person name="Brown C.T."/>
            <person name="Hug L.A."/>
            <person name="Sharon I."/>
            <person name="Castelle C.J."/>
            <person name="Probst A.J."/>
            <person name="Thomas B.C."/>
            <person name="Singh A."/>
            <person name="Wilkins M.J."/>
            <person name="Karaoz U."/>
            <person name="Brodie E.L."/>
            <person name="Williams K.H."/>
            <person name="Hubbard S.S."/>
            <person name="Banfield J.F."/>
        </authorList>
    </citation>
    <scope>NUCLEOTIDE SEQUENCE [LARGE SCALE GENOMIC DNA]</scope>
    <source>
        <strain evidence="13">RIFCSPHIGHO2_01_FULL_58_15</strain>
    </source>
</reference>
<evidence type="ECO:0000256" key="2">
    <source>
        <dbReference type="ARBA" id="ARBA00006214"/>
    </source>
</evidence>
<dbReference type="PANTHER" id="PTHR34573">
    <property type="entry name" value="VKC DOMAIN-CONTAINING PROTEIN"/>
    <property type="match status" value="1"/>
</dbReference>
<evidence type="ECO:0000256" key="4">
    <source>
        <dbReference type="ARBA" id="ARBA00022719"/>
    </source>
</evidence>
<evidence type="ECO:0000256" key="1">
    <source>
        <dbReference type="ARBA" id="ARBA00004141"/>
    </source>
</evidence>
<evidence type="ECO:0000256" key="10">
    <source>
        <dbReference type="SAM" id="Phobius"/>
    </source>
</evidence>
<dbReference type="PANTHER" id="PTHR34573:SF1">
    <property type="entry name" value="VITAMIN K EPOXIDE REDUCTASE DOMAIN-CONTAINING PROTEIN"/>
    <property type="match status" value="1"/>
</dbReference>
<dbReference type="SMART" id="SM00756">
    <property type="entry name" value="VKc"/>
    <property type="match status" value="1"/>
</dbReference>